<feature type="transmembrane region" description="Helical" evidence="7">
    <location>
        <begin position="325"/>
        <end position="347"/>
    </location>
</feature>
<feature type="transmembrane region" description="Helical" evidence="7">
    <location>
        <begin position="416"/>
        <end position="436"/>
    </location>
</feature>
<dbReference type="RefSeq" id="WP_093573456.1">
    <property type="nucleotide sequence ID" value="NZ_FOWC01000002.1"/>
</dbReference>
<accession>A0A1I5JC72</accession>
<evidence type="ECO:0000313" key="10">
    <source>
        <dbReference type="Proteomes" id="UP000199137"/>
    </source>
</evidence>
<feature type="transmembrane region" description="Helical" evidence="7">
    <location>
        <begin position="497"/>
        <end position="516"/>
    </location>
</feature>
<name>A0A1I5JC72_9PSEU</name>
<evidence type="ECO:0000256" key="7">
    <source>
        <dbReference type="SAM" id="Phobius"/>
    </source>
</evidence>
<feature type="domain" description="ABC3 transporter permease C-terminal" evidence="8">
    <location>
        <begin position="733"/>
        <end position="846"/>
    </location>
</feature>
<dbReference type="STRING" id="112413.SAMN05421854_1021053"/>
<evidence type="ECO:0000256" key="1">
    <source>
        <dbReference type="ARBA" id="ARBA00004651"/>
    </source>
</evidence>
<dbReference type="OrthoDB" id="3223244at2"/>
<protein>
    <submittedName>
        <fullName evidence="9">Putative ABC transport system permease protein</fullName>
    </submittedName>
</protein>
<feature type="region of interest" description="Disordered" evidence="6">
    <location>
        <begin position="58"/>
        <end position="78"/>
    </location>
</feature>
<keyword evidence="2" id="KW-1003">Cell membrane</keyword>
<dbReference type="Proteomes" id="UP000199137">
    <property type="component" value="Unassembled WGS sequence"/>
</dbReference>
<organism evidence="9 10">
    <name type="scientific">Amycolatopsis rubida</name>
    <dbReference type="NCBI Taxonomy" id="112413"/>
    <lineage>
        <taxon>Bacteria</taxon>
        <taxon>Bacillati</taxon>
        <taxon>Actinomycetota</taxon>
        <taxon>Actinomycetes</taxon>
        <taxon>Pseudonocardiales</taxon>
        <taxon>Pseudonocardiaceae</taxon>
        <taxon>Amycolatopsis</taxon>
    </lineage>
</organism>
<proteinExistence type="predicted"/>
<feature type="transmembrane region" description="Helical" evidence="7">
    <location>
        <begin position="442"/>
        <end position="460"/>
    </location>
</feature>
<dbReference type="InterPro" id="IPR038766">
    <property type="entry name" value="Membrane_comp_ABC_pdt"/>
</dbReference>
<feature type="domain" description="ABC3 transporter permease C-terminal" evidence="8">
    <location>
        <begin position="276"/>
        <end position="395"/>
    </location>
</feature>
<dbReference type="PANTHER" id="PTHR30287:SF1">
    <property type="entry name" value="INNER MEMBRANE PROTEIN"/>
    <property type="match status" value="1"/>
</dbReference>
<keyword evidence="4 7" id="KW-1133">Transmembrane helix</keyword>
<feature type="transmembrane region" description="Helical" evidence="7">
    <location>
        <begin position="728"/>
        <end position="751"/>
    </location>
</feature>
<reference evidence="10" key="1">
    <citation type="submission" date="2016-10" db="EMBL/GenBank/DDBJ databases">
        <authorList>
            <person name="Varghese N."/>
            <person name="Submissions S."/>
        </authorList>
    </citation>
    <scope>NUCLEOTIDE SEQUENCE [LARGE SCALE GENOMIC DNA]</scope>
    <source>
        <strain evidence="10">DSM 44637</strain>
    </source>
</reference>
<feature type="transmembrane region" description="Helical" evidence="7">
    <location>
        <begin position="268"/>
        <end position="297"/>
    </location>
</feature>
<evidence type="ECO:0000259" key="8">
    <source>
        <dbReference type="Pfam" id="PF02687"/>
    </source>
</evidence>
<evidence type="ECO:0000256" key="6">
    <source>
        <dbReference type="SAM" id="MobiDB-lite"/>
    </source>
</evidence>
<dbReference type="PANTHER" id="PTHR30287">
    <property type="entry name" value="MEMBRANE COMPONENT OF PREDICTED ABC SUPERFAMILY METABOLITE UPTAKE TRANSPORTER"/>
    <property type="match status" value="1"/>
</dbReference>
<gene>
    <name evidence="9" type="ORF">SAMN05421854_1021053</name>
</gene>
<dbReference type="InterPro" id="IPR003838">
    <property type="entry name" value="ABC3_permease_C"/>
</dbReference>
<feature type="transmembrane region" description="Helical" evidence="7">
    <location>
        <begin position="819"/>
        <end position="838"/>
    </location>
</feature>
<evidence type="ECO:0000256" key="3">
    <source>
        <dbReference type="ARBA" id="ARBA00022692"/>
    </source>
</evidence>
<feature type="transmembrane region" description="Helical" evidence="7">
    <location>
        <begin position="367"/>
        <end position="386"/>
    </location>
</feature>
<evidence type="ECO:0000256" key="2">
    <source>
        <dbReference type="ARBA" id="ARBA00022475"/>
    </source>
</evidence>
<comment type="subcellular location">
    <subcellularLocation>
        <location evidence="1">Cell membrane</location>
        <topology evidence="1">Multi-pass membrane protein</topology>
    </subcellularLocation>
</comment>
<dbReference type="Pfam" id="PF02687">
    <property type="entry name" value="FtsX"/>
    <property type="match status" value="2"/>
</dbReference>
<keyword evidence="5 7" id="KW-0472">Membrane</keyword>
<dbReference type="GO" id="GO:0005886">
    <property type="term" value="C:plasma membrane"/>
    <property type="evidence" value="ECO:0007669"/>
    <property type="project" value="UniProtKB-SubCell"/>
</dbReference>
<keyword evidence="3 7" id="KW-0812">Transmembrane</keyword>
<feature type="transmembrane region" description="Helical" evidence="7">
    <location>
        <begin position="786"/>
        <end position="807"/>
    </location>
</feature>
<dbReference type="AlphaFoldDB" id="A0A1I5JC72"/>
<feature type="transmembrane region" description="Helical" evidence="7">
    <location>
        <begin position="12"/>
        <end position="37"/>
    </location>
</feature>
<evidence type="ECO:0000256" key="5">
    <source>
        <dbReference type="ARBA" id="ARBA00023136"/>
    </source>
</evidence>
<dbReference type="EMBL" id="FOWC01000002">
    <property type="protein sequence ID" value="SFO70342.1"/>
    <property type="molecule type" value="Genomic_DNA"/>
</dbReference>
<evidence type="ECO:0000256" key="4">
    <source>
        <dbReference type="ARBA" id="ARBA00022989"/>
    </source>
</evidence>
<evidence type="ECO:0000313" key="9">
    <source>
        <dbReference type="EMBL" id="SFO70342.1"/>
    </source>
</evidence>
<sequence length="856" mass="88440">MWSLAWQTTRARLSGFVGAFIAILCGTALVAGCGILLESGLRAGVPTQRYADAAVVVGGPQTTKPPGSDFGESEQVTEQTTVPETLIDRIAAVPGVRQAVPEQDFPANVVTSSGKVLTGPNGTPSRGHNWDAAVLAPFSLREGHAPEAANEVVLDAELAARGGVSVGSTVRVSTRSTPMEFRVTGIAAPQSGNGLTRQSALFFSAARAADLSGKPGQVHAIGVLAAAGASTGDLEDRVSEAVKGEPVTVTAGMERSTVEFLDVSQTRVLLFALAGSFGGFAILVAVFVVSSTLALVINQRRREFALLRAIAATPKQIRKLIGAETMLVASLAGVLGAGLGVAVGYGLRNSFAAVGVIPADFGLAIGPLPLVVAFLLGLGAARLAAWSAARRPSSIRPIEALGEAAVERRELGRTRLLIGWLLVVLGFGGSTVPMYVTGPGALAASSMSALVVVIGLSLLGPKVIAFATRIIGPVYSGVSRISGYLAAANNQANARRLASAVTPVLLAVAFALSMFYSQTSSAAATQEQAVRSTTADHVLTSTTGALSPEVAAAARAIPGVAAATSVIRTDVVTTVKEDRRLRVMKYPAQGLNGDQVRGVLDLGVVSGNLADLRGDTVAMSKGEADWYDKKIGDEVGFWFGDGRPAKVKLVAVYTHNQAFGEYVLPADLAREHTGDRMDSSVLVRQDPNADPAAVTAALRELSARYPGLTVTPGSTVSALESASAQQQFYLNLVAVGVILGYVVISVANTLVMTTAQRSREFALLRLIGTTRGQVVRMMRLEALTTAGIAALLGTVVAAIPLAILNLALRDTPLPSGTPAVFGGIIAGAFLLSLVSLGLSTRVTLRAKPIDAIGLRE</sequence>